<reference evidence="2" key="2">
    <citation type="submission" date="2020-10" db="EMBL/GenBank/DDBJ databases">
        <authorList>
            <person name="Scholz U."/>
            <person name="Mascher M."/>
            <person name="Fiebig A."/>
        </authorList>
    </citation>
    <scope>NUCLEOTIDE SEQUENCE [LARGE SCALE GENOMIC DNA]</scope>
    <source>
        <strain evidence="2">cv. Morex</strain>
    </source>
</reference>
<reference evidence="2" key="3">
    <citation type="submission" date="2022-01" db="UniProtKB">
        <authorList>
            <consortium name="EnsemblPlants"/>
        </authorList>
    </citation>
    <scope>IDENTIFICATION</scope>
    <source>
        <strain evidence="2">subsp. vulgare</strain>
    </source>
</reference>
<reference evidence="3" key="1">
    <citation type="journal article" date="2012" name="Nature">
        <title>A physical, genetic and functional sequence assembly of the barley genome.</title>
        <authorList>
            <consortium name="The International Barley Genome Sequencing Consortium"/>
            <person name="Mayer K.F."/>
            <person name="Waugh R."/>
            <person name="Brown J.W."/>
            <person name="Schulman A."/>
            <person name="Langridge P."/>
            <person name="Platzer M."/>
            <person name="Fincher G.B."/>
            <person name="Muehlbauer G.J."/>
            <person name="Sato K."/>
            <person name="Close T.J."/>
            <person name="Wise R.P."/>
            <person name="Stein N."/>
        </authorList>
    </citation>
    <scope>NUCLEOTIDE SEQUENCE [LARGE SCALE GENOMIC DNA]</scope>
    <source>
        <strain evidence="3">cv. Morex</strain>
    </source>
</reference>
<dbReference type="Proteomes" id="UP000011116">
    <property type="component" value="Chromosome 1H"/>
</dbReference>
<sequence>MEYDGDFDVDQFLDLDALEEEGFMVAAAVTAEPQQDPLAADHLVNPDTLPDANDGYFDVDQFLDLDALEDEDFMVHAAVTAEPQKDPPATHLPMPHTVPNDNHGQAQFQAVAPPPVQHQQTPGESSAYGQMLMPAPVAPAQPNIPETPSDQVPGRSVLHQRMLGQPNPNSPDCLQLMDPEFLARHGHYDIAEALIGDEVNQAGGSSDADGAPDVVLMEDDVNQASGSGASGAPNVGPMEDERYPIGGSGTSGAPEVGSMEKDEEGFVPLLPGRLQCSDCCVAREIRSRNETRLFCLFLHASKTRGTFEHAILDRHYIGEQTPMTEYINLRRHPREWVLKLMASIVTSERAMCTVEDSNEAPLNFNIDRPPVVNDAYQQNEISMLLSIMNGHTNDKNVEASVPPLLPPAAQHPAMEAAPNVNLFSETTTTPDIPEPLPVILEQQSSESALVHSSRRTREQGRTARRGKEQEVRHYLREQKEKAQNELDISSAIRLFCRRNGLTQRLRWIRTINRKIIDMEERAVSFTLDRLIPIRDTVHGYVIEKEDLIAEITSLMKKERESKNDHEAGPSVAKKGGVAL</sequence>
<evidence type="ECO:0000313" key="2">
    <source>
        <dbReference type="EnsemblPlants" id="HORVU.MOREX.r3.1HG0010520.1"/>
    </source>
</evidence>
<evidence type="ECO:0000313" key="3">
    <source>
        <dbReference type="Proteomes" id="UP000011116"/>
    </source>
</evidence>
<dbReference type="EnsemblPlants" id="HORVU.MOREX.r3.1HG0010520.1">
    <property type="protein sequence ID" value="HORVU.MOREX.r3.1HG0010520.1"/>
    <property type="gene ID" value="HORVU.MOREX.r3.1HG0010520"/>
</dbReference>
<feature type="region of interest" description="Disordered" evidence="1">
    <location>
        <begin position="444"/>
        <end position="469"/>
    </location>
</feature>
<keyword evidence="3" id="KW-1185">Reference proteome</keyword>
<feature type="compositionally biased region" description="Basic and acidic residues" evidence="1">
    <location>
        <begin position="455"/>
        <end position="469"/>
    </location>
</feature>
<evidence type="ECO:0000256" key="1">
    <source>
        <dbReference type="SAM" id="MobiDB-lite"/>
    </source>
</evidence>
<protein>
    <submittedName>
        <fullName evidence="2">Uncharacterized protein</fullName>
    </submittedName>
</protein>
<feature type="region of interest" description="Disordered" evidence="1">
    <location>
        <begin position="559"/>
        <end position="579"/>
    </location>
</feature>
<dbReference type="AlphaFoldDB" id="A0A8I7B0F8"/>
<proteinExistence type="predicted"/>
<feature type="region of interest" description="Disordered" evidence="1">
    <location>
        <begin position="135"/>
        <end position="154"/>
    </location>
</feature>
<organism evidence="2 3">
    <name type="scientific">Hordeum vulgare subsp. vulgare</name>
    <name type="common">Domesticated barley</name>
    <dbReference type="NCBI Taxonomy" id="112509"/>
    <lineage>
        <taxon>Eukaryota</taxon>
        <taxon>Viridiplantae</taxon>
        <taxon>Streptophyta</taxon>
        <taxon>Embryophyta</taxon>
        <taxon>Tracheophyta</taxon>
        <taxon>Spermatophyta</taxon>
        <taxon>Magnoliopsida</taxon>
        <taxon>Liliopsida</taxon>
        <taxon>Poales</taxon>
        <taxon>Poaceae</taxon>
        <taxon>BOP clade</taxon>
        <taxon>Pooideae</taxon>
        <taxon>Triticodae</taxon>
        <taxon>Triticeae</taxon>
        <taxon>Hordeinae</taxon>
        <taxon>Hordeum</taxon>
    </lineage>
</organism>
<dbReference type="SMR" id="A0A8I7B0F8"/>
<dbReference type="Gramene" id="HORVU.MOREX.r3.1HG0010520.1">
    <property type="protein sequence ID" value="HORVU.MOREX.r3.1HG0010520.1"/>
    <property type="gene ID" value="HORVU.MOREX.r3.1HG0010520"/>
</dbReference>
<accession>A0A8I7B0F8</accession>
<name>A0A8I7B0F8_HORVV</name>
<feature type="region of interest" description="Disordered" evidence="1">
    <location>
        <begin position="84"/>
        <end position="106"/>
    </location>
</feature>